<feature type="transmembrane region" description="Helical" evidence="1">
    <location>
        <begin position="119"/>
        <end position="137"/>
    </location>
</feature>
<keyword evidence="1" id="KW-1133">Transmembrane helix</keyword>
<dbReference type="Proteomes" id="UP001597110">
    <property type="component" value="Unassembled WGS sequence"/>
</dbReference>
<dbReference type="RefSeq" id="WP_386823259.1">
    <property type="nucleotide sequence ID" value="NZ_JBHTIF010000001.1"/>
</dbReference>
<sequence>MIIPKYWAEARLQHREGRRQVTLRRFGWSDESDAAAQAHADLRVREAMDRVLAGEELPRRERRVAYNGAEGVPIREEIVDRHGDSVITRNGYGALCLNTPDVLFADIDAGEQDLSYRHGCLLIIVLTFVFTVALKLAGMERLAPAVGIGFASAWALSWFIDHAYTRFVARPRARDARERWDAEALARIRAFADGRRDWCLRVYRTPAGFRLLAMHRTFDPRDPEVAAMFDALGVDSTYALMCFNQHCFRARISPKPWRMGLERLHAPYAATWRAEHADLRERREWIRRYDAAASRFASCRFVETLGQGGEVPEAIAVREVHDLFCRADQRLPLA</sequence>
<keyword evidence="1" id="KW-0812">Transmembrane</keyword>
<name>A0ABW2YCH5_9GAMM</name>
<evidence type="ECO:0000313" key="3">
    <source>
        <dbReference type="Proteomes" id="UP001597110"/>
    </source>
</evidence>
<keyword evidence="3" id="KW-1185">Reference proteome</keyword>
<reference evidence="3" key="1">
    <citation type="journal article" date="2019" name="Int. J. Syst. Evol. Microbiol.">
        <title>The Global Catalogue of Microorganisms (GCM) 10K type strain sequencing project: providing services to taxonomists for standard genome sequencing and annotation.</title>
        <authorList>
            <consortium name="The Broad Institute Genomics Platform"/>
            <consortium name="The Broad Institute Genome Sequencing Center for Infectious Disease"/>
            <person name="Wu L."/>
            <person name="Ma J."/>
        </authorList>
    </citation>
    <scope>NUCLEOTIDE SEQUENCE [LARGE SCALE GENOMIC DNA]</scope>
    <source>
        <strain evidence="3">CCUG 55585</strain>
    </source>
</reference>
<evidence type="ECO:0008006" key="4">
    <source>
        <dbReference type="Google" id="ProtNLM"/>
    </source>
</evidence>
<proteinExistence type="predicted"/>
<keyword evidence="1" id="KW-0472">Membrane</keyword>
<comment type="caution">
    <text evidence="2">The sequence shown here is derived from an EMBL/GenBank/DDBJ whole genome shotgun (WGS) entry which is preliminary data.</text>
</comment>
<organism evidence="2 3">
    <name type="scientific">Lysobacter brunescens</name>
    <dbReference type="NCBI Taxonomy" id="262323"/>
    <lineage>
        <taxon>Bacteria</taxon>
        <taxon>Pseudomonadati</taxon>
        <taxon>Pseudomonadota</taxon>
        <taxon>Gammaproteobacteria</taxon>
        <taxon>Lysobacterales</taxon>
        <taxon>Lysobacteraceae</taxon>
        <taxon>Lysobacter</taxon>
    </lineage>
</organism>
<evidence type="ECO:0000313" key="2">
    <source>
        <dbReference type="EMBL" id="MFD0725671.1"/>
    </source>
</evidence>
<accession>A0ABW2YCH5</accession>
<gene>
    <name evidence="2" type="ORF">ACFQ0E_08665</name>
</gene>
<feature type="transmembrane region" description="Helical" evidence="1">
    <location>
        <begin position="143"/>
        <end position="164"/>
    </location>
</feature>
<protein>
    <recommendedName>
        <fullName evidence="4">Transmembrane protein</fullName>
    </recommendedName>
</protein>
<dbReference type="EMBL" id="JBHTIF010000001">
    <property type="protein sequence ID" value="MFD0725671.1"/>
    <property type="molecule type" value="Genomic_DNA"/>
</dbReference>
<evidence type="ECO:0000256" key="1">
    <source>
        <dbReference type="SAM" id="Phobius"/>
    </source>
</evidence>